<organism evidence="1">
    <name type="scientific">marine metagenome</name>
    <dbReference type="NCBI Taxonomy" id="408172"/>
    <lineage>
        <taxon>unclassified sequences</taxon>
        <taxon>metagenomes</taxon>
        <taxon>ecological metagenomes</taxon>
    </lineage>
</organism>
<dbReference type="SUPFAM" id="SSF50129">
    <property type="entry name" value="GroES-like"/>
    <property type="match status" value="1"/>
</dbReference>
<dbReference type="EMBL" id="UINC01101810">
    <property type="protein sequence ID" value="SVC62923.1"/>
    <property type="molecule type" value="Genomic_DNA"/>
</dbReference>
<dbReference type="Gene3D" id="3.90.180.10">
    <property type="entry name" value="Medium-chain alcohol dehydrogenases, catalytic domain"/>
    <property type="match status" value="1"/>
</dbReference>
<gene>
    <name evidence="1" type="ORF">METZ01_LOCUS315777</name>
</gene>
<proteinExistence type="predicted"/>
<dbReference type="InterPro" id="IPR011032">
    <property type="entry name" value="GroES-like_sf"/>
</dbReference>
<feature type="non-terminal residue" evidence="1">
    <location>
        <position position="1"/>
    </location>
</feature>
<reference evidence="1" key="1">
    <citation type="submission" date="2018-05" db="EMBL/GenBank/DDBJ databases">
        <authorList>
            <person name="Lanie J.A."/>
            <person name="Ng W.-L."/>
            <person name="Kazmierczak K.M."/>
            <person name="Andrzejewski T.M."/>
            <person name="Davidsen T.M."/>
            <person name="Wayne K.J."/>
            <person name="Tettelin H."/>
            <person name="Glass J.I."/>
            <person name="Rusch D."/>
            <person name="Podicherti R."/>
            <person name="Tsui H.-C.T."/>
            <person name="Winkler M.E."/>
        </authorList>
    </citation>
    <scope>NUCLEOTIDE SEQUENCE</scope>
</reference>
<dbReference type="AlphaFoldDB" id="A0A382NNY6"/>
<name>A0A382NNY6_9ZZZZ</name>
<accession>A0A382NNY6</accession>
<feature type="non-terminal residue" evidence="1">
    <location>
        <position position="28"/>
    </location>
</feature>
<evidence type="ECO:0000313" key="1">
    <source>
        <dbReference type="EMBL" id="SVC62923.1"/>
    </source>
</evidence>
<sequence length="28" mass="2917">VIQYGQLPDPDPAVGQVLVRVNAASVNP</sequence>
<protein>
    <submittedName>
        <fullName evidence="1">Uncharacterized protein</fullName>
    </submittedName>
</protein>